<name>A0A9N9RR20_9DIPT</name>
<protein>
    <submittedName>
        <fullName evidence="1">Uncharacterized protein</fullName>
    </submittedName>
</protein>
<evidence type="ECO:0000313" key="2">
    <source>
        <dbReference type="Proteomes" id="UP001153620"/>
    </source>
</evidence>
<gene>
    <name evidence="1" type="ORF">CHIRRI_LOCUS4569</name>
</gene>
<keyword evidence="2" id="KW-1185">Reference proteome</keyword>
<reference evidence="1" key="2">
    <citation type="submission" date="2022-10" db="EMBL/GenBank/DDBJ databases">
        <authorList>
            <consortium name="ENA_rothamsted_submissions"/>
            <consortium name="culmorum"/>
            <person name="King R."/>
        </authorList>
    </citation>
    <scope>NUCLEOTIDE SEQUENCE</scope>
</reference>
<organism evidence="1 2">
    <name type="scientific">Chironomus riparius</name>
    <dbReference type="NCBI Taxonomy" id="315576"/>
    <lineage>
        <taxon>Eukaryota</taxon>
        <taxon>Metazoa</taxon>
        <taxon>Ecdysozoa</taxon>
        <taxon>Arthropoda</taxon>
        <taxon>Hexapoda</taxon>
        <taxon>Insecta</taxon>
        <taxon>Pterygota</taxon>
        <taxon>Neoptera</taxon>
        <taxon>Endopterygota</taxon>
        <taxon>Diptera</taxon>
        <taxon>Nematocera</taxon>
        <taxon>Chironomoidea</taxon>
        <taxon>Chironomidae</taxon>
        <taxon>Chironominae</taxon>
        <taxon>Chironomus</taxon>
    </lineage>
</organism>
<evidence type="ECO:0000313" key="1">
    <source>
        <dbReference type="EMBL" id="CAG9801647.1"/>
    </source>
</evidence>
<dbReference type="AlphaFoldDB" id="A0A9N9RR20"/>
<sequence>MGNPSSVAHIRKEIQTKIIDKNQNLTFIQKYFDEIKKFRDENPHSQKILPLKLRDINEKSLAACYIKAFGLEKMYSRWVPIKGREFHSKFRKQISNHNTALISFVNHKKKETDYSSFLENDGVRYEFLDEAFEEIQNVIQNIPEKSLIN</sequence>
<reference evidence="1" key="1">
    <citation type="submission" date="2022-01" db="EMBL/GenBank/DDBJ databases">
        <authorList>
            <person name="King R."/>
        </authorList>
    </citation>
    <scope>NUCLEOTIDE SEQUENCE</scope>
</reference>
<accession>A0A9N9RR20</accession>
<proteinExistence type="predicted"/>
<dbReference type="Proteomes" id="UP001153620">
    <property type="component" value="Chromosome 2"/>
</dbReference>
<dbReference type="EMBL" id="OU895878">
    <property type="protein sequence ID" value="CAG9801647.1"/>
    <property type="molecule type" value="Genomic_DNA"/>
</dbReference>